<evidence type="ECO:0000256" key="1">
    <source>
        <dbReference type="SAM" id="Phobius"/>
    </source>
</evidence>
<keyword evidence="1" id="KW-1133">Transmembrane helix</keyword>
<dbReference type="RefSeq" id="WP_187272279.1">
    <property type="nucleotide sequence ID" value="NZ_VDUY01000004.1"/>
</dbReference>
<reference evidence="2 3" key="1">
    <citation type="submission" date="2019-06" db="EMBL/GenBank/DDBJ databases">
        <title>Quisquiliibacterium sp. nov., isolated from a maize field.</title>
        <authorList>
            <person name="Lin S.-Y."/>
            <person name="Tsai C.-F."/>
            <person name="Young C.-C."/>
        </authorList>
    </citation>
    <scope>NUCLEOTIDE SEQUENCE [LARGE SCALE GENOMIC DNA]</scope>
    <source>
        <strain evidence="2 3">CC-CFT501</strain>
    </source>
</reference>
<evidence type="ECO:0008006" key="4">
    <source>
        <dbReference type="Google" id="ProtNLM"/>
    </source>
</evidence>
<accession>A0A5C8NWK3</accession>
<sequence>MADRIRVALEFEIEAGRVAIDALELPFYRGLRTGPEGQPVENGEFVYELIQVGLPVDIDFLGLKRWCFFLWDGETDLIALDGLSSTIHELNESIGIDLDSSGSAISRDRAATYLAFFCAFLVDEFGKENGSAPFGRYLSPFPLMSGPSSRGWVPAAREAIAKAAVGSFPEILIERPVAPSLDEFTGASAGPDGSAGERKREFISAPITESARALVCLYGPSLHRAQFRLVFRNPRDGKWRNGEVVMVNDGDATSPDRLPPLFVKSWHRRVAFFCAREGPPPPDEVSIRPELFGALATDPDFLPAARGVPGAFERVLDRLDEADRAAVGDLLRLLAIRHWGGGLGERCIRIAGDLELASPGEEIATAIDLDAPIRVDGHLVFVGATFRAPVRLANWRIGGRVNGSGASALRSLTLANFRVENGIGRVAADRPGRIEYPDNAIKLDELRVEGTLDLKSLHAQGGLSLRRANVGGRLTLARVRLGRHRVSGKPGALSAGHAVVGGSLDAEGLAADGELALSNARIGGDVDLSGAWVARPHGVVAKSLSAGGDLHLNRYRGIGGEPPHIPDLAPTLIGGTFDAENATVEGSVYACHCHVLGNLDFRGADIGHNLTLYGVHGAGGLPPWARATIVLGEISAYGARVGGCVNIDGTICSQIEFNFLRAEALFVYPGTGSGLPLAVVPPAQSESSEPAEPPVCMHMSHARIGGVFAEGVQLGSALRAINMRIDGDFRLRVARRLAASIAAQRHVDMAPLEFAWRVALLAASDEPALPTVASAHAGLRAFAAEAERLGNPVAAVDDPEEAFGALACKVDGDVRLDGLDCGGNLDLGGIHARHVSLNGVRIANALCLADDRPAASGARRARIGGGLCLRNATVGGETRIDHCDAVGEIDVRDAELAGGLRVIDCRLEAASAEEGGPTGPIRAALRVNNVRTRSDLVLAGVHSQTCEIGECVIGGDLAIGRGSDAGSSDADSSRGGRTSFDDLRIVATRIDGELALACLDVEDRIDLTDSRSGRGLRVASGQDVSCLAFDMTRFATEADVELPGLLCGQGGQFHRANRTGAGATRSVGRWLSRLLRRLPRYWDDLTLPEEPMRSRLAGLDLVARHAQIGGEFLLPVGDGVMRTADLAFANADRVEVTGCAFSGFDPKDVALCLRGANFQSALLAEPLPRRVDLREASVAHWDIKSAGGRAAASSTTYLDFVHRSWPYTQAAYTKLEQDYRDGGQHKDADYFLAAAGWRTWRWSMIRPAFDGWGVKLLILLAGVLAAVTALRFGIGWGAATLVVVGTVHALLSPIHDVFKRASRSLIGLFIVAPFQLLYGFGIRWWLPLVLSAVLLLTVTLPVMSDCRNLQVPGVDASMPRTAGAAPGAEGSARGPANRTSLLAALGADIAAGPEVELSCGLRPANASAQEAPRVDWNLGEALWLALRYHLPVVPIDAFFHGERAESVRPSSGPLHLAWAGSDGAHQGEPIEWVSPIAYARAVYLLSWLVIPFSLIFAAARIQRKFRLQKD</sequence>
<name>A0A5C8NWK3_9BURK</name>
<proteinExistence type="predicted"/>
<dbReference type="Proteomes" id="UP000321548">
    <property type="component" value="Unassembled WGS sequence"/>
</dbReference>
<feature type="transmembrane region" description="Helical" evidence="1">
    <location>
        <begin position="1256"/>
        <end position="1284"/>
    </location>
</feature>
<evidence type="ECO:0000313" key="2">
    <source>
        <dbReference type="EMBL" id="TXL65523.1"/>
    </source>
</evidence>
<protein>
    <recommendedName>
        <fullName evidence="4">Membrane-associated oxidoreductase</fullName>
    </recommendedName>
</protein>
<feature type="transmembrane region" description="Helical" evidence="1">
    <location>
        <begin position="1481"/>
        <end position="1499"/>
    </location>
</feature>
<keyword evidence="3" id="KW-1185">Reference proteome</keyword>
<feature type="transmembrane region" description="Helical" evidence="1">
    <location>
        <begin position="1305"/>
        <end position="1326"/>
    </location>
</feature>
<organism evidence="2 3">
    <name type="scientific">Zeimonas arvi</name>
    <dbReference type="NCBI Taxonomy" id="2498847"/>
    <lineage>
        <taxon>Bacteria</taxon>
        <taxon>Pseudomonadati</taxon>
        <taxon>Pseudomonadota</taxon>
        <taxon>Betaproteobacteria</taxon>
        <taxon>Burkholderiales</taxon>
        <taxon>Burkholderiaceae</taxon>
        <taxon>Zeimonas</taxon>
    </lineage>
</organism>
<comment type="caution">
    <text evidence="2">The sequence shown here is derived from an EMBL/GenBank/DDBJ whole genome shotgun (WGS) entry which is preliminary data.</text>
</comment>
<evidence type="ECO:0000313" key="3">
    <source>
        <dbReference type="Proteomes" id="UP000321548"/>
    </source>
</evidence>
<keyword evidence="1" id="KW-0812">Transmembrane</keyword>
<gene>
    <name evidence="2" type="ORF">FHP08_12155</name>
</gene>
<keyword evidence="1" id="KW-0472">Membrane</keyword>
<dbReference type="EMBL" id="VDUY01000004">
    <property type="protein sequence ID" value="TXL65523.1"/>
    <property type="molecule type" value="Genomic_DNA"/>
</dbReference>